<dbReference type="Proteomes" id="UP000299102">
    <property type="component" value="Unassembled WGS sequence"/>
</dbReference>
<evidence type="ECO:0000313" key="3">
    <source>
        <dbReference type="Proteomes" id="UP000299102"/>
    </source>
</evidence>
<reference evidence="2 3" key="1">
    <citation type="journal article" date="2019" name="Commun. Biol.">
        <title>The bagworm genome reveals a unique fibroin gene that provides high tensile strength.</title>
        <authorList>
            <person name="Kono N."/>
            <person name="Nakamura H."/>
            <person name="Ohtoshi R."/>
            <person name="Tomita M."/>
            <person name="Numata K."/>
            <person name="Arakawa K."/>
        </authorList>
    </citation>
    <scope>NUCLEOTIDE SEQUENCE [LARGE SCALE GENOMIC DNA]</scope>
</reference>
<evidence type="ECO:0000256" key="1">
    <source>
        <dbReference type="SAM" id="Phobius"/>
    </source>
</evidence>
<sequence>MSSQPNCELIAWYSFHMLWNRYKFQPTLERRNEINQTRKKRHRSSTLRRAHECPRRFVKFIILFVLFICAAGRLWRGVACDKFDDAAPAPPGCPDATLQRFQTRPRRTAAPWIPFCGGRRAASAPPDVFIRGSNEP</sequence>
<organism evidence="2 3">
    <name type="scientific">Eumeta variegata</name>
    <name type="common">Bagworm moth</name>
    <name type="synonym">Eumeta japonica</name>
    <dbReference type="NCBI Taxonomy" id="151549"/>
    <lineage>
        <taxon>Eukaryota</taxon>
        <taxon>Metazoa</taxon>
        <taxon>Ecdysozoa</taxon>
        <taxon>Arthropoda</taxon>
        <taxon>Hexapoda</taxon>
        <taxon>Insecta</taxon>
        <taxon>Pterygota</taxon>
        <taxon>Neoptera</taxon>
        <taxon>Endopterygota</taxon>
        <taxon>Lepidoptera</taxon>
        <taxon>Glossata</taxon>
        <taxon>Ditrysia</taxon>
        <taxon>Tineoidea</taxon>
        <taxon>Psychidae</taxon>
        <taxon>Oiketicinae</taxon>
        <taxon>Eumeta</taxon>
    </lineage>
</organism>
<comment type="caution">
    <text evidence="2">The sequence shown here is derived from an EMBL/GenBank/DDBJ whole genome shotgun (WGS) entry which is preliminary data.</text>
</comment>
<feature type="transmembrane region" description="Helical" evidence="1">
    <location>
        <begin position="57"/>
        <end position="75"/>
    </location>
</feature>
<dbReference type="AlphaFoldDB" id="A0A4C1X2F9"/>
<proteinExistence type="predicted"/>
<dbReference type="EMBL" id="BGZK01000695">
    <property type="protein sequence ID" value="GBP56549.1"/>
    <property type="molecule type" value="Genomic_DNA"/>
</dbReference>
<evidence type="ECO:0000313" key="2">
    <source>
        <dbReference type="EMBL" id="GBP56549.1"/>
    </source>
</evidence>
<keyword evidence="3" id="KW-1185">Reference proteome</keyword>
<keyword evidence="1" id="KW-0812">Transmembrane</keyword>
<accession>A0A4C1X2F9</accession>
<keyword evidence="1" id="KW-1133">Transmembrane helix</keyword>
<gene>
    <name evidence="2" type="ORF">EVAR_53623_1</name>
</gene>
<protein>
    <submittedName>
        <fullName evidence="2">Uncharacterized protein</fullName>
    </submittedName>
</protein>
<keyword evidence="1" id="KW-0472">Membrane</keyword>
<name>A0A4C1X2F9_EUMVA</name>